<dbReference type="Proteomes" id="UP000184390">
    <property type="component" value="Unassembled WGS sequence"/>
</dbReference>
<dbReference type="PANTHER" id="PTHR32502">
    <property type="entry name" value="N-ACETYLGALACTOSAMINE PERMEASE II COMPONENT-RELATED"/>
    <property type="match status" value="1"/>
</dbReference>
<keyword evidence="3" id="KW-1003">Cell membrane</keyword>
<comment type="subcellular location">
    <subcellularLocation>
        <location evidence="1">Cell membrane</location>
        <topology evidence="1">Multi-pass membrane protein</topology>
    </subcellularLocation>
</comment>
<sequence>MTSTTTAAPERSLTSRDLQSMYWRSTTLLGSFNFERMQAMGFCFTLMPAIKKVYKDDKAAQAAALERHLEFYNTHPWVSSVVFGITAAMEEQRAKGEPIGDDTITNVKIGLMGPLAGVGDPIFWGTARPVLAALGASLALDGSIVGPLLFFLGINVLRVATRWYGLKLGYERGTAMVTEVGGGQLKKITQMAAVMGLFVMGALVSKWTTINFPAVVASVEDRDTGIVTDTTLQMILDQLLPGVAALGLTFLCMWLLNKKVNALWIILGMFVVGILGAWTGLLG</sequence>
<protein>
    <submittedName>
        <fullName evidence="10">PTS system IID component, Man family</fullName>
    </submittedName>
</protein>
<dbReference type="EMBL" id="FQYL01000005">
    <property type="protein sequence ID" value="SHI80744.1"/>
    <property type="molecule type" value="Genomic_DNA"/>
</dbReference>
<dbReference type="PROSITE" id="PS51108">
    <property type="entry name" value="PTS_EIID"/>
    <property type="match status" value="1"/>
</dbReference>
<evidence type="ECO:0000313" key="10">
    <source>
        <dbReference type="EMBL" id="SHI80744.1"/>
    </source>
</evidence>
<reference evidence="10 11" key="1">
    <citation type="submission" date="2016-11" db="EMBL/GenBank/DDBJ databases">
        <authorList>
            <person name="Varghese N."/>
            <person name="Submissions S."/>
        </authorList>
    </citation>
    <scope>NUCLEOTIDE SEQUENCE [LARGE SCALE GENOMIC DNA]</scope>
    <source>
        <strain evidence="10 11">PA</strain>
    </source>
</reference>
<proteinExistence type="predicted"/>
<evidence type="ECO:0000256" key="2">
    <source>
        <dbReference type="ARBA" id="ARBA00022448"/>
    </source>
</evidence>
<dbReference type="NCBIfam" id="NF008315">
    <property type="entry name" value="PRK11103.1"/>
    <property type="match status" value="1"/>
</dbReference>
<keyword evidence="4" id="KW-0762">Sugar transport</keyword>
<name>A0ABY1IC01_9ACTO</name>
<evidence type="ECO:0000256" key="6">
    <source>
        <dbReference type="ARBA" id="ARBA00022692"/>
    </source>
</evidence>
<organism evidence="10 11">
    <name type="scientific">Actinomyces denticolens</name>
    <dbReference type="NCBI Taxonomy" id="52767"/>
    <lineage>
        <taxon>Bacteria</taxon>
        <taxon>Bacillati</taxon>
        <taxon>Actinomycetota</taxon>
        <taxon>Actinomycetes</taxon>
        <taxon>Actinomycetales</taxon>
        <taxon>Actinomycetaceae</taxon>
        <taxon>Actinomyces</taxon>
    </lineage>
</organism>
<evidence type="ECO:0000256" key="4">
    <source>
        <dbReference type="ARBA" id="ARBA00022597"/>
    </source>
</evidence>
<gene>
    <name evidence="10" type="ORF">SAMN05216246_10575</name>
</gene>
<evidence type="ECO:0000256" key="8">
    <source>
        <dbReference type="ARBA" id="ARBA00023136"/>
    </source>
</evidence>
<evidence type="ECO:0000256" key="7">
    <source>
        <dbReference type="ARBA" id="ARBA00022989"/>
    </source>
</evidence>
<comment type="caution">
    <text evidence="10">The sequence shown here is derived from an EMBL/GenBank/DDBJ whole genome shotgun (WGS) entry which is preliminary data.</text>
</comment>
<dbReference type="InterPro" id="IPR004704">
    <property type="entry name" value="PTS_IID_man"/>
</dbReference>
<feature type="transmembrane region" description="Helical" evidence="9">
    <location>
        <begin position="194"/>
        <end position="219"/>
    </location>
</feature>
<dbReference type="Pfam" id="PF03613">
    <property type="entry name" value="EIID-AGA"/>
    <property type="match status" value="1"/>
</dbReference>
<dbReference type="PANTHER" id="PTHR32502:SF5">
    <property type="entry name" value="N-ACETYLGALACTOSAMINE PERMEASE IID COMPONENT-RELATED"/>
    <property type="match status" value="1"/>
</dbReference>
<feature type="transmembrane region" description="Helical" evidence="9">
    <location>
        <begin position="239"/>
        <end position="256"/>
    </location>
</feature>
<keyword evidence="2" id="KW-0813">Transport</keyword>
<keyword evidence="6 9" id="KW-0812">Transmembrane</keyword>
<keyword evidence="11" id="KW-1185">Reference proteome</keyword>
<feature type="transmembrane region" description="Helical" evidence="9">
    <location>
        <begin position="263"/>
        <end position="281"/>
    </location>
</feature>
<dbReference type="NCBIfam" id="TIGR00828">
    <property type="entry name" value="EIID-AGA"/>
    <property type="match status" value="1"/>
</dbReference>
<evidence type="ECO:0000256" key="3">
    <source>
        <dbReference type="ARBA" id="ARBA00022475"/>
    </source>
</evidence>
<keyword evidence="7 9" id="KW-1133">Transmembrane helix</keyword>
<feature type="transmembrane region" description="Helical" evidence="9">
    <location>
        <begin position="130"/>
        <end position="157"/>
    </location>
</feature>
<evidence type="ECO:0000256" key="9">
    <source>
        <dbReference type="SAM" id="Phobius"/>
    </source>
</evidence>
<evidence type="ECO:0000256" key="5">
    <source>
        <dbReference type="ARBA" id="ARBA00022683"/>
    </source>
</evidence>
<accession>A0ABY1IC01</accession>
<evidence type="ECO:0000313" key="11">
    <source>
        <dbReference type="Proteomes" id="UP000184390"/>
    </source>
</evidence>
<dbReference type="InterPro" id="IPR050303">
    <property type="entry name" value="GatZ_KbaZ_carbometab"/>
</dbReference>
<keyword evidence="8 9" id="KW-0472">Membrane</keyword>
<evidence type="ECO:0000256" key="1">
    <source>
        <dbReference type="ARBA" id="ARBA00004651"/>
    </source>
</evidence>
<keyword evidence="5" id="KW-0598">Phosphotransferase system</keyword>
<dbReference type="RefSeq" id="WP_096519632.1">
    <property type="nucleotide sequence ID" value="NZ_BDIO01000006.1"/>
</dbReference>